<protein>
    <submittedName>
        <fullName evidence="1">(Mediterranean fruit fly) hypothetical protein</fullName>
    </submittedName>
</protein>
<dbReference type="PANTHER" id="PTHR20898:SF0">
    <property type="entry name" value="DAEDALUS ON 3-RELATED"/>
    <property type="match status" value="1"/>
</dbReference>
<name>A0A811VM23_CERCA</name>
<dbReference type="OrthoDB" id="7834078at2759"/>
<organism evidence="1 2">
    <name type="scientific">Ceratitis capitata</name>
    <name type="common">Mediterranean fruit fly</name>
    <name type="synonym">Tephritis capitata</name>
    <dbReference type="NCBI Taxonomy" id="7213"/>
    <lineage>
        <taxon>Eukaryota</taxon>
        <taxon>Metazoa</taxon>
        <taxon>Ecdysozoa</taxon>
        <taxon>Arthropoda</taxon>
        <taxon>Hexapoda</taxon>
        <taxon>Insecta</taxon>
        <taxon>Pterygota</taxon>
        <taxon>Neoptera</taxon>
        <taxon>Endopterygota</taxon>
        <taxon>Diptera</taxon>
        <taxon>Brachycera</taxon>
        <taxon>Muscomorpha</taxon>
        <taxon>Tephritoidea</taxon>
        <taxon>Tephritidae</taxon>
        <taxon>Ceratitis</taxon>
        <taxon>Ceratitis</taxon>
    </lineage>
</organism>
<proteinExistence type="predicted"/>
<keyword evidence="2" id="KW-1185">Reference proteome</keyword>
<dbReference type="AlphaFoldDB" id="A0A811VM23"/>
<dbReference type="PANTHER" id="PTHR20898">
    <property type="entry name" value="DAEDALUS ON 3-RELATED-RELATED"/>
    <property type="match status" value="1"/>
</dbReference>
<dbReference type="KEGG" id="ccat:101449855"/>
<dbReference type="Proteomes" id="UP000606786">
    <property type="component" value="Unassembled WGS sequence"/>
</dbReference>
<dbReference type="Pfam" id="PF06477">
    <property type="entry name" value="DUF1091"/>
    <property type="match status" value="1"/>
</dbReference>
<gene>
    <name evidence="1" type="ORF">CCAP1982_LOCUS23082</name>
</gene>
<accession>A0A811VM23</accession>
<comment type="caution">
    <text evidence="1">The sequence shown here is derived from an EMBL/GenBank/DDBJ whole genome shotgun (WGS) entry which is preliminary data.</text>
</comment>
<evidence type="ECO:0000313" key="1">
    <source>
        <dbReference type="EMBL" id="CAD7015132.1"/>
    </source>
</evidence>
<sequence length="158" mass="18319">MSKVDFTNIKCDAVDKAYNSVKYCYIKAVNRTYKYFSASNHFHFKEPITNISVGVAFLKRANGYKPFLYNVTVDGCKFLRIGGNPLLRFMHGIFHKYSNINHTCPYTHDIEVNELPVSHADNIFSKVLPFPKGDYQVVTSWYTYNTLRTVVKLYYTLS</sequence>
<reference evidence="1" key="1">
    <citation type="submission" date="2020-11" db="EMBL/GenBank/DDBJ databases">
        <authorList>
            <person name="Whitehead M."/>
        </authorList>
    </citation>
    <scope>NUCLEOTIDE SEQUENCE</scope>
    <source>
        <strain evidence="1">EGII</strain>
    </source>
</reference>
<dbReference type="SMART" id="SM00697">
    <property type="entry name" value="DM8"/>
    <property type="match status" value="1"/>
</dbReference>
<dbReference type="InterPro" id="IPR010512">
    <property type="entry name" value="DUF1091"/>
</dbReference>
<evidence type="ECO:0000313" key="2">
    <source>
        <dbReference type="Proteomes" id="UP000606786"/>
    </source>
</evidence>
<dbReference type="EMBL" id="CAJHJT010000056">
    <property type="protein sequence ID" value="CAD7015132.1"/>
    <property type="molecule type" value="Genomic_DNA"/>
</dbReference>